<dbReference type="CDD" id="cd14814">
    <property type="entry name" value="Peptidase_M15"/>
    <property type="match status" value="1"/>
</dbReference>
<reference evidence="4 5" key="1">
    <citation type="submission" date="2018-08" db="EMBL/GenBank/DDBJ databases">
        <title>Cellulomonas rhizosphaerae sp. nov., a novel actinomycete isolated from soil.</title>
        <authorList>
            <person name="Tian Y."/>
        </authorList>
    </citation>
    <scope>NUCLEOTIDE SEQUENCE [LARGE SCALE GENOMIC DNA]</scope>
    <source>
        <strain evidence="4 5">NEAU-TCZ24</strain>
    </source>
</reference>
<dbReference type="PANTHER" id="PTHR34385">
    <property type="entry name" value="D-ALANYL-D-ALANINE CARBOXYPEPTIDASE"/>
    <property type="match status" value="1"/>
</dbReference>
<evidence type="ECO:0000259" key="3">
    <source>
        <dbReference type="Pfam" id="PF02557"/>
    </source>
</evidence>
<dbReference type="InterPro" id="IPR052179">
    <property type="entry name" value="DD-CPase-like"/>
</dbReference>
<dbReference type="EMBL" id="QWKP01000160">
    <property type="protein sequence ID" value="RHA43165.1"/>
    <property type="molecule type" value="Genomic_DNA"/>
</dbReference>
<evidence type="ECO:0000313" key="5">
    <source>
        <dbReference type="Proteomes" id="UP000283374"/>
    </source>
</evidence>
<gene>
    <name evidence="4" type="ORF">D1825_06215</name>
</gene>
<keyword evidence="5" id="KW-1185">Reference proteome</keyword>
<organism evidence="4 5">
    <name type="scientific">Cellulomonas rhizosphaerae</name>
    <dbReference type="NCBI Taxonomy" id="2293719"/>
    <lineage>
        <taxon>Bacteria</taxon>
        <taxon>Bacillati</taxon>
        <taxon>Actinomycetota</taxon>
        <taxon>Actinomycetes</taxon>
        <taxon>Micrococcales</taxon>
        <taxon>Cellulomonadaceae</taxon>
        <taxon>Cellulomonas</taxon>
    </lineage>
</organism>
<dbReference type="Proteomes" id="UP000283374">
    <property type="component" value="Unassembled WGS sequence"/>
</dbReference>
<accession>A0A413RN96</accession>
<feature type="signal peptide" evidence="2">
    <location>
        <begin position="1"/>
        <end position="22"/>
    </location>
</feature>
<evidence type="ECO:0000256" key="1">
    <source>
        <dbReference type="SAM" id="MobiDB-lite"/>
    </source>
</evidence>
<proteinExistence type="predicted"/>
<name>A0A413RN96_9CELL</name>
<evidence type="ECO:0000256" key="2">
    <source>
        <dbReference type="SAM" id="SignalP"/>
    </source>
</evidence>
<dbReference type="InterPro" id="IPR003709">
    <property type="entry name" value="VanY-like_core_dom"/>
</dbReference>
<dbReference type="SUPFAM" id="SSF55166">
    <property type="entry name" value="Hedgehog/DD-peptidase"/>
    <property type="match status" value="1"/>
</dbReference>
<evidence type="ECO:0000313" key="4">
    <source>
        <dbReference type="EMBL" id="RHA43165.1"/>
    </source>
</evidence>
<dbReference type="GO" id="GO:0006508">
    <property type="term" value="P:proteolysis"/>
    <property type="evidence" value="ECO:0007669"/>
    <property type="project" value="InterPro"/>
</dbReference>
<dbReference type="Pfam" id="PF02557">
    <property type="entry name" value="VanY"/>
    <property type="match status" value="1"/>
</dbReference>
<keyword evidence="2" id="KW-0732">Signal</keyword>
<dbReference type="InterPro" id="IPR009045">
    <property type="entry name" value="Zn_M74/Hedgehog-like"/>
</dbReference>
<protein>
    <recommendedName>
        <fullName evidence="3">D-alanyl-D-alanine carboxypeptidase-like core domain-containing protein</fullName>
    </recommendedName>
</protein>
<comment type="caution">
    <text evidence="4">The sequence shown here is derived from an EMBL/GenBank/DDBJ whole genome shotgun (WGS) entry which is preliminary data.</text>
</comment>
<dbReference type="PANTHER" id="PTHR34385:SF1">
    <property type="entry name" value="PEPTIDOGLYCAN L-ALANYL-D-GLUTAMATE ENDOPEPTIDASE CWLK"/>
    <property type="match status" value="1"/>
</dbReference>
<feature type="domain" description="D-alanyl-D-alanine carboxypeptidase-like core" evidence="3">
    <location>
        <begin position="269"/>
        <end position="378"/>
    </location>
</feature>
<feature type="compositionally biased region" description="Low complexity" evidence="1">
    <location>
        <begin position="123"/>
        <end position="150"/>
    </location>
</feature>
<dbReference type="Gene3D" id="3.30.1380.10">
    <property type="match status" value="1"/>
</dbReference>
<feature type="chain" id="PRO_5038838016" description="D-alanyl-D-alanine carboxypeptidase-like core domain-containing protein" evidence="2">
    <location>
        <begin position="23"/>
        <end position="378"/>
    </location>
</feature>
<dbReference type="GO" id="GO:0008233">
    <property type="term" value="F:peptidase activity"/>
    <property type="evidence" value="ECO:0007669"/>
    <property type="project" value="InterPro"/>
</dbReference>
<sequence>MRLTKGALVAVLAGGLTATAAAAKMTSAEPVASGTGSSAVTAAQRTADPVAVKVAEARTAVVDVAADAVAVAHTAQSVGKATDVDGDDLSKLAKAADKLEDLVEKAKSIEAPAPVSSKDDSTDGTTPQTEPTPTDDGLTTSPSAAPSAPAVDGPLTSAAETPDMPATESVDAGAEAAEIDGLDELVVPEVAGPEDTTTAELRAAVAKIVTLSTAVEDSAQEAAEAAEKKAAAAKAAAQRAAWKKSLLGYANGQIPSSALCDLSFDTSAQLRCDAAEDIEKLNTAYRKAFGTDLSVTDSYRSYAGQVACRITKGYLCATPGTSNHGTGIALDLGGGIQTFGTVQHQWMVEHAAEYGWVHPGWAEPGSSKPEAWHWEYTG</sequence>
<dbReference type="AlphaFoldDB" id="A0A413RN96"/>
<feature type="region of interest" description="Disordered" evidence="1">
    <location>
        <begin position="106"/>
        <end position="173"/>
    </location>
</feature>